<protein>
    <submittedName>
        <fullName evidence="1">Uncharacterized protein</fullName>
    </submittedName>
</protein>
<proteinExistence type="predicted"/>
<gene>
    <name evidence="1" type="ORF">HH212_02085</name>
</gene>
<dbReference type="RefSeq" id="WP_169433869.1">
    <property type="nucleotide sequence ID" value="NZ_CP051685.1"/>
</dbReference>
<dbReference type="Proteomes" id="UP000502415">
    <property type="component" value="Chromosome"/>
</dbReference>
<dbReference type="AlphaFoldDB" id="A0A7Z2VT36"/>
<evidence type="ECO:0000313" key="1">
    <source>
        <dbReference type="EMBL" id="QJD98972.1"/>
    </source>
</evidence>
<reference evidence="1 2" key="1">
    <citation type="submission" date="2020-04" db="EMBL/GenBank/DDBJ databases">
        <title>Genome sequencing of novel species.</title>
        <authorList>
            <person name="Heo J."/>
            <person name="Kim S.-J."/>
            <person name="Kim J.-S."/>
            <person name="Hong S.-B."/>
            <person name="Kwon S.-W."/>
        </authorList>
    </citation>
    <scope>NUCLEOTIDE SEQUENCE [LARGE SCALE GENOMIC DNA]</scope>
    <source>
        <strain evidence="1 2">GN2-R2</strain>
    </source>
</reference>
<keyword evidence="2" id="KW-1185">Reference proteome</keyword>
<name>A0A7Z2VT36_9BURK</name>
<dbReference type="KEGG" id="mfy:HH212_02085"/>
<sequence>MTQRRIDEETGMTVEYALFLKQTRGLGFALAYLDSCGVPSDILMRTVRDPLATRHHERRQQPRCA</sequence>
<organism evidence="1 2">
    <name type="scientific">Massilia forsythiae</name>
    <dbReference type="NCBI Taxonomy" id="2728020"/>
    <lineage>
        <taxon>Bacteria</taxon>
        <taxon>Pseudomonadati</taxon>
        <taxon>Pseudomonadota</taxon>
        <taxon>Betaproteobacteria</taxon>
        <taxon>Burkholderiales</taxon>
        <taxon>Oxalobacteraceae</taxon>
        <taxon>Telluria group</taxon>
        <taxon>Massilia</taxon>
    </lineage>
</organism>
<dbReference type="EMBL" id="CP051685">
    <property type="protein sequence ID" value="QJD98972.1"/>
    <property type="molecule type" value="Genomic_DNA"/>
</dbReference>
<accession>A0A7Z2VT36</accession>
<evidence type="ECO:0000313" key="2">
    <source>
        <dbReference type="Proteomes" id="UP000502415"/>
    </source>
</evidence>